<dbReference type="GO" id="GO:0042277">
    <property type="term" value="F:peptide binding"/>
    <property type="evidence" value="ECO:0007669"/>
    <property type="project" value="TreeGrafter"/>
</dbReference>
<dbReference type="InterPro" id="IPR027268">
    <property type="entry name" value="Peptidase_M4/M1_CTD_sf"/>
</dbReference>
<evidence type="ECO:0000313" key="4">
    <source>
        <dbReference type="EMBL" id="QOD61646.1"/>
    </source>
</evidence>
<dbReference type="EMBL" id="CP061813">
    <property type="protein sequence ID" value="QOD61646.1"/>
    <property type="molecule type" value="Genomic_DNA"/>
</dbReference>
<dbReference type="GO" id="GO:0005615">
    <property type="term" value="C:extracellular space"/>
    <property type="evidence" value="ECO:0007669"/>
    <property type="project" value="TreeGrafter"/>
</dbReference>
<dbReference type="Gene3D" id="1.10.390.10">
    <property type="entry name" value="Neutral Protease Domain 2"/>
    <property type="match status" value="1"/>
</dbReference>
<dbReference type="AlphaFoldDB" id="A0A7L8AI13"/>
<dbReference type="Proteomes" id="UP000516764">
    <property type="component" value="Chromosome"/>
</dbReference>
<dbReference type="PANTHER" id="PTHR11533:SF174">
    <property type="entry name" value="PUROMYCIN-SENSITIVE AMINOPEPTIDASE-RELATED"/>
    <property type="match status" value="1"/>
</dbReference>
<feature type="region of interest" description="Disordered" evidence="1">
    <location>
        <begin position="713"/>
        <end position="737"/>
    </location>
</feature>
<evidence type="ECO:0000313" key="5">
    <source>
        <dbReference type="Proteomes" id="UP000516764"/>
    </source>
</evidence>
<dbReference type="KEGG" id="phal:H9I45_04130"/>
<accession>A0A7L8AI13</accession>
<dbReference type="GO" id="GO:0070006">
    <property type="term" value="F:metalloaminopeptidase activity"/>
    <property type="evidence" value="ECO:0007669"/>
    <property type="project" value="TreeGrafter"/>
</dbReference>
<dbReference type="InterPro" id="IPR050344">
    <property type="entry name" value="Peptidase_M1_aminopeptidases"/>
</dbReference>
<dbReference type="CDD" id="cd09604">
    <property type="entry name" value="M1_APN_like"/>
    <property type="match status" value="1"/>
</dbReference>
<reference evidence="4 5" key="1">
    <citation type="journal article" date="2016" name="Int. J. Syst. Evol. Microbiol.">
        <title>Polaribacter haliotis sp. nov., isolated from the gut of abalone Haliotis discus hannai.</title>
        <authorList>
            <person name="Kim Y.O."/>
            <person name="Park I.S."/>
            <person name="Park S."/>
            <person name="Nam B.H."/>
            <person name="Park J.M."/>
            <person name="Kim D.G."/>
            <person name="Yoon J.H."/>
        </authorList>
    </citation>
    <scope>NUCLEOTIDE SEQUENCE [LARGE SCALE GENOMIC DNA]</scope>
    <source>
        <strain evidence="4 5">KCTC 52418</strain>
    </source>
</reference>
<name>A0A7L8AI13_9FLAO</name>
<evidence type="ECO:0000256" key="2">
    <source>
        <dbReference type="SAM" id="SignalP"/>
    </source>
</evidence>
<dbReference type="SUPFAM" id="SSF55486">
    <property type="entry name" value="Metalloproteases ('zincins'), catalytic domain"/>
    <property type="match status" value="1"/>
</dbReference>
<dbReference type="RefSeq" id="WP_088355172.1">
    <property type="nucleotide sequence ID" value="NZ_CP061813.1"/>
</dbReference>
<organism evidence="4 5">
    <name type="scientific">Polaribacter haliotis</name>
    <dbReference type="NCBI Taxonomy" id="1888915"/>
    <lineage>
        <taxon>Bacteria</taxon>
        <taxon>Pseudomonadati</taxon>
        <taxon>Bacteroidota</taxon>
        <taxon>Flavobacteriia</taxon>
        <taxon>Flavobacteriales</taxon>
        <taxon>Flavobacteriaceae</taxon>
    </lineage>
</organism>
<keyword evidence="5" id="KW-1185">Reference proteome</keyword>
<dbReference type="Pfam" id="PF01433">
    <property type="entry name" value="Peptidase_M1"/>
    <property type="match status" value="1"/>
</dbReference>
<feature type="compositionally biased region" description="Basic and acidic residues" evidence="1">
    <location>
        <begin position="721"/>
        <end position="737"/>
    </location>
</feature>
<gene>
    <name evidence="4" type="ORF">H9I45_04130</name>
</gene>
<dbReference type="GO" id="GO:0016020">
    <property type="term" value="C:membrane"/>
    <property type="evidence" value="ECO:0007669"/>
    <property type="project" value="TreeGrafter"/>
</dbReference>
<evidence type="ECO:0000259" key="3">
    <source>
        <dbReference type="Pfam" id="PF01433"/>
    </source>
</evidence>
<proteinExistence type="predicted"/>
<feature type="domain" description="Peptidase M1 membrane alanine aminopeptidase" evidence="3">
    <location>
        <begin position="380"/>
        <end position="571"/>
    </location>
</feature>
<dbReference type="OrthoDB" id="9814383at2"/>
<protein>
    <submittedName>
        <fullName evidence="4">M1 family metallopeptidase</fullName>
    </submittedName>
</protein>
<evidence type="ECO:0000256" key="1">
    <source>
        <dbReference type="SAM" id="MobiDB-lite"/>
    </source>
</evidence>
<keyword evidence="2" id="KW-0732">Signal</keyword>
<feature type="signal peptide" evidence="2">
    <location>
        <begin position="1"/>
        <end position="20"/>
    </location>
</feature>
<dbReference type="GO" id="GO:0043171">
    <property type="term" value="P:peptide catabolic process"/>
    <property type="evidence" value="ECO:0007669"/>
    <property type="project" value="TreeGrafter"/>
</dbReference>
<dbReference type="GO" id="GO:0008270">
    <property type="term" value="F:zinc ion binding"/>
    <property type="evidence" value="ECO:0007669"/>
    <property type="project" value="InterPro"/>
</dbReference>
<dbReference type="PANTHER" id="PTHR11533">
    <property type="entry name" value="PROTEASE M1 ZINC METALLOPROTEASE"/>
    <property type="match status" value="1"/>
</dbReference>
<dbReference type="InterPro" id="IPR014782">
    <property type="entry name" value="Peptidase_M1_dom"/>
</dbReference>
<sequence length="737" mass="84615">MKKLSLLVFSLFFISFTAIAQETKKDEKKTQQGHTDQNKFRQMKDVMATPNDQHAASGAPGHQYTQQKVDYKMDIRLDESANKIYGDENITYHNNSKDALEYLWVQLDQNMRADDSKTPLAKSTGASAFITPDNFKNTYMDSKKGFGYNIELVESDGRPLSHTINRTMMRINLSTPLQSGEKFKFRIKWNYKINDINKDGGRSGLETFPDGNNNYTIAQFFPRLAVYNNVEGWQNMQFWGRSEFALEFGDYEVNLTVPADHIVEATGSLQNEKEVLSREQRKRFERARKSFDNPVIIVTQAEAEKNEKGRATKTKTWKFKANNVRDYAFATSRKYIWDAMAVNINGKTVMATSLYPKEGNPLWEEHSTRAIATTLIEYSKLTFDYPYPKAVSVHSERQGMEYPMICFNFGRPNPDGTYSDRTKKGMIGVIVHEVGHNFFPMIVNSDERQWTWMDEGLNSFVEILAEDVYDAELFASNPAKDITRYMGGDQSNISPIMSQGDYVKQFGPNAYSKPAAGLYMLRKTIMGPELFDYAFRTYSQRWMFKHPTPEDFFRTMQDASGMDLDWFFRGWFYTTDVTDIGISKVKPLYLTDKPGERIKNIIASNPRAKAYFDGLGDLVYITDKKEDAKPDAMNKYVDGKAVPSYIYSVEFEKPGGLVMPIIVELTYADGSTKRETFPAQIWMRDDTKVTRVFASTQEITSIVVDPDFETADVDTSNNNWPKKEGDKFDKVKEKMKN</sequence>
<feature type="chain" id="PRO_5032680652" evidence="2">
    <location>
        <begin position="21"/>
        <end position="737"/>
    </location>
</feature>
<dbReference type="GO" id="GO:0005737">
    <property type="term" value="C:cytoplasm"/>
    <property type="evidence" value="ECO:0007669"/>
    <property type="project" value="TreeGrafter"/>
</dbReference>